<accession>A0A2S1R4L1</accession>
<dbReference type="AlphaFoldDB" id="A0A2S1R4L1"/>
<feature type="compositionally biased region" description="Basic and acidic residues" evidence="1">
    <location>
        <begin position="75"/>
        <end position="84"/>
    </location>
</feature>
<name>A0A2S1R4L1_9ACTN</name>
<evidence type="ECO:0000256" key="1">
    <source>
        <dbReference type="SAM" id="MobiDB-lite"/>
    </source>
</evidence>
<evidence type="ECO:0000313" key="3">
    <source>
        <dbReference type="Proteomes" id="UP000244928"/>
    </source>
</evidence>
<dbReference type="KEGG" id="dlu:A6035_02465"/>
<gene>
    <name evidence="2" type="ORF">A6035_02465</name>
</gene>
<dbReference type="EMBL" id="CP015449">
    <property type="protein sequence ID" value="AWH91217.1"/>
    <property type="molecule type" value="Genomic_DNA"/>
</dbReference>
<feature type="compositionally biased region" description="Acidic residues" evidence="1">
    <location>
        <begin position="58"/>
        <end position="71"/>
    </location>
</feature>
<sequence length="192" mass="19959">MGERREHRVAVDAATSGAVIGVWYSLPDVVTSRRARGWIKAGLLLANGAVAGWATRGDDDDNDDNDDDNNNDGDLGAHHVDASADRGNAPESEVDLSGLAELAVVAPVIDAEALGLSSARPGRLSVVRAAVVALAVLGTLGSVAAERAIHQWGERRAARGVRGAHTRIGVAAGIATAATIWALEREPRPGRR</sequence>
<keyword evidence="3" id="KW-1185">Reference proteome</keyword>
<protein>
    <submittedName>
        <fullName evidence="2">Uncharacterized protein</fullName>
    </submittedName>
</protein>
<dbReference type="Proteomes" id="UP000244928">
    <property type="component" value="Chromosome"/>
</dbReference>
<evidence type="ECO:0000313" key="2">
    <source>
        <dbReference type="EMBL" id="AWH91217.1"/>
    </source>
</evidence>
<reference evidence="2 3" key="1">
    <citation type="submission" date="2016-04" db="EMBL/GenBank/DDBJ databases">
        <title>Complete genome sequence of Dietzia lutea YIM 80766T, a strain isolated from desert soil in Egypt.</title>
        <authorList>
            <person name="Zhao J."/>
            <person name="Hu B."/>
            <person name="Geng S."/>
            <person name="Nie Y."/>
            <person name="Tang Y."/>
        </authorList>
    </citation>
    <scope>NUCLEOTIDE SEQUENCE [LARGE SCALE GENOMIC DNA]</scope>
    <source>
        <strain evidence="2 3">YIM 80766</strain>
    </source>
</reference>
<feature type="region of interest" description="Disordered" evidence="1">
    <location>
        <begin position="56"/>
        <end position="91"/>
    </location>
</feature>
<organism evidence="2 3">
    <name type="scientific">Dietzia lutea</name>
    <dbReference type="NCBI Taxonomy" id="546160"/>
    <lineage>
        <taxon>Bacteria</taxon>
        <taxon>Bacillati</taxon>
        <taxon>Actinomycetota</taxon>
        <taxon>Actinomycetes</taxon>
        <taxon>Mycobacteriales</taxon>
        <taxon>Dietziaceae</taxon>
        <taxon>Dietzia</taxon>
    </lineage>
</organism>
<proteinExistence type="predicted"/>